<gene>
    <name evidence="1" type="ORF">A9A59_1617</name>
</gene>
<organism evidence="1 2">
    <name type="scientific">Tepidiforma thermophila (strain KCTC 52669 / CGMCC 1.13589 / G233)</name>
    <dbReference type="NCBI Taxonomy" id="2761530"/>
    <lineage>
        <taxon>Bacteria</taxon>
        <taxon>Bacillati</taxon>
        <taxon>Chloroflexota</taxon>
        <taxon>Tepidiformia</taxon>
        <taxon>Tepidiformales</taxon>
        <taxon>Tepidiformaceae</taxon>
        <taxon>Tepidiforma</taxon>
    </lineage>
</organism>
<evidence type="ECO:0008006" key="3">
    <source>
        <dbReference type="Google" id="ProtNLM"/>
    </source>
</evidence>
<dbReference type="Pfam" id="PF06107">
    <property type="entry name" value="DUF951"/>
    <property type="match status" value="1"/>
</dbReference>
<dbReference type="PANTHER" id="PTHR38455:SF1">
    <property type="entry name" value="DUF951 DOMAIN-CONTAINING PROTEIN"/>
    <property type="match status" value="1"/>
</dbReference>
<protein>
    <recommendedName>
        <fullName evidence="3">DUF951 domain-containing protein</fullName>
    </recommendedName>
</protein>
<dbReference type="AlphaFoldDB" id="A0A2A9HGD0"/>
<reference evidence="1 2" key="1">
    <citation type="submission" date="2017-09" db="EMBL/GenBank/DDBJ databases">
        <title>Sequencing the genomes of two abundant thermophiles in Great Basin hot springs: Thermocrinis jamiesonii and novel Chloroflexi Thermoflexus hugenholtzii.</title>
        <authorList>
            <person name="Hedlund B."/>
        </authorList>
    </citation>
    <scope>NUCLEOTIDE SEQUENCE [LARGE SCALE GENOMIC DNA]</scope>
    <source>
        <strain evidence="1 2">G233</strain>
    </source>
</reference>
<keyword evidence="2" id="KW-1185">Reference proteome</keyword>
<dbReference type="EMBL" id="PDJQ01000001">
    <property type="protein sequence ID" value="PFG74393.1"/>
    <property type="molecule type" value="Genomic_DNA"/>
</dbReference>
<sequence length="63" mass="7355">MDVDLAEGDVVRMKRQHPCGGWEWRIYRVGADIGIECLTCGRRVLLERRKFESRVKGRARHAD</sequence>
<comment type="caution">
    <text evidence="1">The sequence shown here is derived from an EMBL/GenBank/DDBJ whole genome shotgun (WGS) entry which is preliminary data.</text>
</comment>
<dbReference type="RefSeq" id="WP_098504839.1">
    <property type="nucleotide sequence ID" value="NZ_PDJQ01000001.1"/>
</dbReference>
<proteinExistence type="predicted"/>
<accession>A0A2A9HGD0</accession>
<dbReference type="PANTHER" id="PTHR38455">
    <property type="entry name" value="HYPOTHETICAL CYTOSOLIC PROTEIN"/>
    <property type="match status" value="1"/>
</dbReference>
<evidence type="ECO:0000313" key="2">
    <source>
        <dbReference type="Proteomes" id="UP000223071"/>
    </source>
</evidence>
<dbReference type="Proteomes" id="UP000223071">
    <property type="component" value="Unassembled WGS sequence"/>
</dbReference>
<name>A0A2A9HGD0_TEPT2</name>
<evidence type="ECO:0000313" key="1">
    <source>
        <dbReference type="EMBL" id="PFG74393.1"/>
    </source>
</evidence>
<dbReference type="InterPro" id="IPR009296">
    <property type="entry name" value="DUF951"/>
</dbReference>